<dbReference type="EMBL" id="ASPP01026866">
    <property type="protein sequence ID" value="ETO06715.1"/>
    <property type="molecule type" value="Genomic_DNA"/>
</dbReference>
<proteinExistence type="predicted"/>
<keyword evidence="2" id="KW-1185">Reference proteome</keyword>
<sequence>MNIFFFLLNKDENYANLNSFFIYIFIARKKKSDKKKKNKLVFLAKLQSQQTKKKRILLSSRLVLTLKMATASSFEGDVCVLSFPLYYIASSVNSIYGDSDDEKGGKAEETTSKQVSEAVDFGEEKVEPSPAFQRFSGRAAEGAQADTTAIRGLAEIIDTGDKREAKYEYPLQKYTRLKDEVFELEHQLKQLSQS</sequence>
<feature type="non-terminal residue" evidence="1">
    <location>
        <position position="194"/>
    </location>
</feature>
<dbReference type="Proteomes" id="UP000023152">
    <property type="component" value="Unassembled WGS sequence"/>
</dbReference>
<gene>
    <name evidence="1" type="ORF">RFI_30676</name>
</gene>
<protein>
    <submittedName>
        <fullName evidence="1">Uncharacterized protein</fullName>
    </submittedName>
</protein>
<evidence type="ECO:0000313" key="1">
    <source>
        <dbReference type="EMBL" id="ETO06715.1"/>
    </source>
</evidence>
<organism evidence="1 2">
    <name type="scientific">Reticulomyxa filosa</name>
    <dbReference type="NCBI Taxonomy" id="46433"/>
    <lineage>
        <taxon>Eukaryota</taxon>
        <taxon>Sar</taxon>
        <taxon>Rhizaria</taxon>
        <taxon>Retaria</taxon>
        <taxon>Foraminifera</taxon>
        <taxon>Monothalamids</taxon>
        <taxon>Reticulomyxidae</taxon>
        <taxon>Reticulomyxa</taxon>
    </lineage>
</organism>
<dbReference type="AlphaFoldDB" id="X6M152"/>
<comment type="caution">
    <text evidence="1">The sequence shown here is derived from an EMBL/GenBank/DDBJ whole genome shotgun (WGS) entry which is preliminary data.</text>
</comment>
<name>X6M152_RETFI</name>
<reference evidence="1 2" key="1">
    <citation type="journal article" date="2013" name="Curr. Biol.">
        <title>The Genome of the Foraminiferan Reticulomyxa filosa.</title>
        <authorList>
            <person name="Glockner G."/>
            <person name="Hulsmann N."/>
            <person name="Schleicher M."/>
            <person name="Noegel A.A."/>
            <person name="Eichinger L."/>
            <person name="Gallinger C."/>
            <person name="Pawlowski J."/>
            <person name="Sierra R."/>
            <person name="Euteneuer U."/>
            <person name="Pillet L."/>
            <person name="Moustafa A."/>
            <person name="Platzer M."/>
            <person name="Groth M."/>
            <person name="Szafranski K."/>
            <person name="Schliwa M."/>
        </authorList>
    </citation>
    <scope>NUCLEOTIDE SEQUENCE [LARGE SCALE GENOMIC DNA]</scope>
</reference>
<evidence type="ECO:0000313" key="2">
    <source>
        <dbReference type="Proteomes" id="UP000023152"/>
    </source>
</evidence>
<accession>X6M152</accession>